<dbReference type="InterPro" id="IPR036291">
    <property type="entry name" value="NAD(P)-bd_dom_sf"/>
</dbReference>
<comment type="caution">
    <text evidence="4">The sequence shown here is derived from an EMBL/GenBank/DDBJ whole genome shotgun (WGS) entry which is preliminary data.</text>
</comment>
<accession>A0A645DSI8</accession>
<dbReference type="AlphaFoldDB" id="A0A645DSI8"/>
<dbReference type="Gene3D" id="3.40.50.720">
    <property type="entry name" value="NAD(P)-binding Rossmann-like Domain"/>
    <property type="match status" value="1"/>
</dbReference>
<dbReference type="EMBL" id="VSSQ01039388">
    <property type="protein sequence ID" value="MPM92450.1"/>
    <property type="molecule type" value="Genomic_DNA"/>
</dbReference>
<dbReference type="SUPFAM" id="SSF51735">
    <property type="entry name" value="NAD(P)-binding Rossmann-fold domains"/>
    <property type="match status" value="1"/>
</dbReference>
<dbReference type="InterPro" id="IPR028939">
    <property type="entry name" value="P5C_Rdtase_cat_N"/>
</dbReference>
<dbReference type="GO" id="GO:0055129">
    <property type="term" value="P:L-proline biosynthetic process"/>
    <property type="evidence" value="ECO:0007669"/>
    <property type="project" value="TreeGrafter"/>
</dbReference>
<feature type="domain" description="Pyrroline-5-carboxylate reductase catalytic N-terminal" evidence="3">
    <location>
        <begin position="13"/>
        <end position="105"/>
    </location>
</feature>
<evidence type="ECO:0000313" key="4">
    <source>
        <dbReference type="EMBL" id="MPM92450.1"/>
    </source>
</evidence>
<evidence type="ECO:0000259" key="3">
    <source>
        <dbReference type="Pfam" id="PF03807"/>
    </source>
</evidence>
<comment type="similarity">
    <text evidence="1">Belongs to the pyrroline-5-carboxylate reductase family.</text>
</comment>
<organism evidence="4">
    <name type="scientific">bioreactor metagenome</name>
    <dbReference type="NCBI Taxonomy" id="1076179"/>
    <lineage>
        <taxon>unclassified sequences</taxon>
        <taxon>metagenomes</taxon>
        <taxon>ecological metagenomes</taxon>
    </lineage>
</organism>
<evidence type="ECO:0000256" key="1">
    <source>
        <dbReference type="ARBA" id="ARBA00005525"/>
    </source>
</evidence>
<dbReference type="Pfam" id="PF03807">
    <property type="entry name" value="F420_oxidored"/>
    <property type="match status" value="1"/>
</dbReference>
<dbReference type="EC" id="1.5.1.2" evidence="4"/>
<keyword evidence="2 4" id="KW-0560">Oxidoreductase</keyword>
<protein>
    <submittedName>
        <fullName evidence="4">Pyrroline-5-carboxylate reductase</fullName>
        <ecNumber evidence="4">1.5.1.2</ecNumber>
    </submittedName>
</protein>
<dbReference type="PANTHER" id="PTHR11645">
    <property type="entry name" value="PYRROLINE-5-CARBOXYLATE REDUCTASE"/>
    <property type="match status" value="1"/>
</dbReference>
<name>A0A645DSI8_9ZZZZ</name>
<reference evidence="4" key="1">
    <citation type="submission" date="2019-08" db="EMBL/GenBank/DDBJ databases">
        <authorList>
            <person name="Kucharzyk K."/>
            <person name="Murdoch R.W."/>
            <person name="Higgins S."/>
            <person name="Loffler F."/>
        </authorList>
    </citation>
    <scope>NUCLEOTIDE SEQUENCE</scope>
</reference>
<proteinExistence type="inferred from homology"/>
<sequence length="274" mass="30631">MYKQDWKLLNRLKIGIVGCGHLGQAIAQSLVDHGLEKENLIISYRGNPLTYQQLELKGLSLCIADNQRLFTEAGIILITVKPQDTIELKKALADNKSLIVSCMAGIPIKQLNKIFNVEIYRMMFSGPDTVSSGRGVATVYPQHEHLKLLISLLNLRYIQIGSEDDLDIFTAGVCMPAAILRVDNPIECAKAIEKIETEYPLLLEIYKWAIAVLPEFLNSTEKNQYINRMITKGGITEEIITSLNRGETLDASLMNGIARTKEISVEIQKSIRNS</sequence>
<dbReference type="GO" id="GO:0004735">
    <property type="term" value="F:pyrroline-5-carboxylate reductase activity"/>
    <property type="evidence" value="ECO:0007669"/>
    <property type="project" value="UniProtKB-EC"/>
</dbReference>
<gene>
    <name evidence="4" type="primary">proC_38</name>
    <name evidence="4" type="ORF">SDC9_139585</name>
</gene>
<dbReference type="PANTHER" id="PTHR11645:SF0">
    <property type="entry name" value="PYRROLINE-5-CARBOXYLATE REDUCTASE 3"/>
    <property type="match status" value="1"/>
</dbReference>
<evidence type="ECO:0000256" key="2">
    <source>
        <dbReference type="ARBA" id="ARBA00023002"/>
    </source>
</evidence>